<gene>
    <name evidence="1" type="ORF">EZI54_16420</name>
</gene>
<dbReference type="InterPro" id="IPR011067">
    <property type="entry name" value="Plasmid_toxin/cell-grow_inhib"/>
</dbReference>
<reference evidence="1 2" key="1">
    <citation type="submission" date="2019-02" db="EMBL/GenBank/DDBJ databases">
        <title>Marinobacter halodurans sp. nov., a marine bacterium isolated from sea tidal flat.</title>
        <authorList>
            <person name="Yoo Y."/>
            <person name="Lee D.W."/>
            <person name="Kim B.S."/>
            <person name="Kim J.-J."/>
        </authorList>
    </citation>
    <scope>NUCLEOTIDE SEQUENCE [LARGE SCALE GENOMIC DNA]</scope>
    <source>
        <strain evidence="1 2">YJ-S3-2</strain>
    </source>
</reference>
<comment type="caution">
    <text evidence="1">The sequence shown here is derived from an EMBL/GenBank/DDBJ whole genome shotgun (WGS) entry which is preliminary data.</text>
</comment>
<organism evidence="1 2">
    <name type="scientific">Marinobacter halodurans</name>
    <dbReference type="NCBI Taxonomy" id="2528979"/>
    <lineage>
        <taxon>Bacteria</taxon>
        <taxon>Pseudomonadati</taxon>
        <taxon>Pseudomonadota</taxon>
        <taxon>Gammaproteobacteria</taxon>
        <taxon>Pseudomonadales</taxon>
        <taxon>Marinobacteraceae</taxon>
        <taxon>Marinobacter</taxon>
    </lineage>
</organism>
<dbReference type="Proteomes" id="UP000313645">
    <property type="component" value="Unassembled WGS sequence"/>
</dbReference>
<accession>A0ABY1ZHD3</accession>
<dbReference type="InterPro" id="IPR003477">
    <property type="entry name" value="PemK-like"/>
</dbReference>
<name>A0ABY1ZHD3_9GAMM</name>
<dbReference type="SUPFAM" id="SSF50118">
    <property type="entry name" value="Cell growth inhibitor/plasmid maintenance toxic component"/>
    <property type="match status" value="1"/>
</dbReference>
<protein>
    <submittedName>
        <fullName evidence="1">Type II toxin-antitoxin system PemK/MazF family toxin</fullName>
    </submittedName>
</protein>
<evidence type="ECO:0000313" key="2">
    <source>
        <dbReference type="Proteomes" id="UP000313645"/>
    </source>
</evidence>
<dbReference type="RefSeq" id="WP_131482969.1">
    <property type="nucleotide sequence ID" value="NZ_SJDL01000028.1"/>
</dbReference>
<dbReference type="Pfam" id="PF02452">
    <property type="entry name" value="PemK_toxin"/>
    <property type="match status" value="1"/>
</dbReference>
<sequence length="143" mass="16207">MALTFHPQPGTILMCDFSSGFEEPEMVKRRPVVVISPKMKRCSGLCTVVALSTVRPDPLENWHYQLPPGSLPQKGQFQAKDSWVKGDMVYRVSFRRLDLIQIGKEPGTGKRQYFKQRLGRGQMQSVYGCLLHGLNLGHLEPHL</sequence>
<keyword evidence="2" id="KW-1185">Reference proteome</keyword>
<evidence type="ECO:0000313" key="1">
    <source>
        <dbReference type="EMBL" id="TBW52223.1"/>
    </source>
</evidence>
<proteinExistence type="predicted"/>
<dbReference type="EMBL" id="SJDL01000028">
    <property type="protein sequence ID" value="TBW52223.1"/>
    <property type="molecule type" value="Genomic_DNA"/>
</dbReference>
<dbReference type="Gene3D" id="2.30.30.110">
    <property type="match status" value="1"/>
</dbReference>